<organism evidence="2 3">
    <name type="scientific">Ensete ventricosum</name>
    <name type="common">Abyssinian banana</name>
    <name type="synonym">Musa ensete</name>
    <dbReference type="NCBI Taxonomy" id="4639"/>
    <lineage>
        <taxon>Eukaryota</taxon>
        <taxon>Viridiplantae</taxon>
        <taxon>Streptophyta</taxon>
        <taxon>Embryophyta</taxon>
        <taxon>Tracheophyta</taxon>
        <taxon>Spermatophyta</taxon>
        <taxon>Magnoliopsida</taxon>
        <taxon>Liliopsida</taxon>
        <taxon>Zingiberales</taxon>
        <taxon>Musaceae</taxon>
        <taxon>Ensete</taxon>
    </lineage>
</organism>
<gene>
    <name evidence="2" type="ORF">B296_00049220</name>
</gene>
<feature type="region of interest" description="Disordered" evidence="1">
    <location>
        <begin position="1"/>
        <end position="75"/>
    </location>
</feature>
<evidence type="ECO:0000313" key="2">
    <source>
        <dbReference type="EMBL" id="RRT41380.1"/>
    </source>
</evidence>
<evidence type="ECO:0000256" key="1">
    <source>
        <dbReference type="SAM" id="MobiDB-lite"/>
    </source>
</evidence>
<reference evidence="2 3" key="1">
    <citation type="journal article" date="2014" name="Agronomy (Basel)">
        <title>A Draft Genome Sequence for Ensete ventricosum, the Drought-Tolerant Tree Against Hunger.</title>
        <authorList>
            <person name="Harrison J."/>
            <person name="Moore K.A."/>
            <person name="Paszkiewicz K."/>
            <person name="Jones T."/>
            <person name="Grant M."/>
            <person name="Ambacheew D."/>
            <person name="Muzemil S."/>
            <person name="Studholme D.J."/>
        </authorList>
    </citation>
    <scope>NUCLEOTIDE SEQUENCE [LARGE SCALE GENOMIC DNA]</scope>
</reference>
<protein>
    <submittedName>
        <fullName evidence="2">Uncharacterized protein</fullName>
    </submittedName>
</protein>
<dbReference type="EMBL" id="AMZH03018627">
    <property type="protein sequence ID" value="RRT41380.1"/>
    <property type="molecule type" value="Genomic_DNA"/>
</dbReference>
<dbReference type="Proteomes" id="UP000287651">
    <property type="component" value="Unassembled WGS sequence"/>
</dbReference>
<evidence type="ECO:0000313" key="3">
    <source>
        <dbReference type="Proteomes" id="UP000287651"/>
    </source>
</evidence>
<comment type="caution">
    <text evidence="2">The sequence shown here is derived from an EMBL/GenBank/DDBJ whole genome shotgun (WGS) entry which is preliminary data.</text>
</comment>
<feature type="region of interest" description="Disordered" evidence="1">
    <location>
        <begin position="88"/>
        <end position="114"/>
    </location>
</feature>
<name>A0A426XPK7_ENSVE</name>
<dbReference type="AlphaFoldDB" id="A0A426XPK7"/>
<sequence>MHPLRFPNGGIRAKATRRAASPHARPTTHDQAIAKAPCKGAAGQGQPAREASDASRGSSLQGRPTPLAGTAAARGHTHLKCSACKGGQLQGARKGLPPAASPAASRGDGTGRKG</sequence>
<feature type="non-terminal residue" evidence="2">
    <location>
        <position position="114"/>
    </location>
</feature>
<proteinExistence type="predicted"/>
<accession>A0A426XPK7</accession>